<evidence type="ECO:0000259" key="1">
    <source>
        <dbReference type="Pfam" id="PF25912"/>
    </source>
</evidence>
<organism evidence="2 3">
    <name type="scientific">Halorubellus litoreus</name>
    <dbReference type="NCBI Taxonomy" id="755308"/>
    <lineage>
        <taxon>Archaea</taxon>
        <taxon>Methanobacteriati</taxon>
        <taxon>Methanobacteriota</taxon>
        <taxon>Stenosarchaea group</taxon>
        <taxon>Halobacteria</taxon>
        <taxon>Halobacteriales</taxon>
        <taxon>Halorubellaceae</taxon>
        <taxon>Halorubellus</taxon>
    </lineage>
</organism>
<dbReference type="InterPro" id="IPR058270">
    <property type="entry name" value="DUF7964"/>
</dbReference>
<proteinExistence type="predicted"/>
<dbReference type="EMBL" id="JBHSXN010000002">
    <property type="protein sequence ID" value="MFC6952859.1"/>
    <property type="molecule type" value="Genomic_DNA"/>
</dbReference>
<evidence type="ECO:0000313" key="2">
    <source>
        <dbReference type="EMBL" id="MFC6952859.1"/>
    </source>
</evidence>
<evidence type="ECO:0000313" key="3">
    <source>
        <dbReference type="Proteomes" id="UP001596395"/>
    </source>
</evidence>
<dbReference type="Pfam" id="PF25912">
    <property type="entry name" value="DUF7964"/>
    <property type="match status" value="1"/>
</dbReference>
<dbReference type="RefSeq" id="WP_336349841.1">
    <property type="nucleotide sequence ID" value="NZ_JAZAQL010000002.1"/>
</dbReference>
<comment type="caution">
    <text evidence="2">The sequence shown here is derived from an EMBL/GenBank/DDBJ whole genome shotgun (WGS) entry which is preliminary data.</text>
</comment>
<accession>A0ABD5VBA3</accession>
<name>A0ABD5VBA3_9EURY</name>
<reference evidence="2 3" key="1">
    <citation type="journal article" date="2019" name="Int. J. Syst. Evol. Microbiol.">
        <title>The Global Catalogue of Microorganisms (GCM) 10K type strain sequencing project: providing services to taxonomists for standard genome sequencing and annotation.</title>
        <authorList>
            <consortium name="The Broad Institute Genomics Platform"/>
            <consortium name="The Broad Institute Genome Sequencing Center for Infectious Disease"/>
            <person name="Wu L."/>
            <person name="Ma J."/>
        </authorList>
    </citation>
    <scope>NUCLEOTIDE SEQUENCE [LARGE SCALE GENOMIC DNA]</scope>
    <source>
        <strain evidence="2 3">GX26</strain>
    </source>
</reference>
<sequence>MARVCDSCGEEFGTLSRLRLHDCPAEVHEELLAALAGEPDTESIPDRPLTDEEFEALRDDERIVRAEEVLSAPGTENKVISFVYESEAGIAFGMHSDHETGEWLVTTRGEATDFDEVEARHDEWVSQDIERVTGGPVDMDNVGPIAEELTVECSRCGDDHLLSVEPSEQMAEIGLMEYAGYCEAADTPLVETFSLEEVMEQ</sequence>
<dbReference type="Proteomes" id="UP001596395">
    <property type="component" value="Unassembled WGS sequence"/>
</dbReference>
<keyword evidence="3" id="KW-1185">Reference proteome</keyword>
<feature type="domain" description="DUF7964" evidence="1">
    <location>
        <begin position="41"/>
        <end position="121"/>
    </location>
</feature>
<gene>
    <name evidence="2" type="ORF">ACFQGB_08285</name>
</gene>
<protein>
    <recommendedName>
        <fullName evidence="1">DUF7964 domain-containing protein</fullName>
    </recommendedName>
</protein>
<dbReference type="AlphaFoldDB" id="A0ABD5VBA3"/>